<dbReference type="OrthoDB" id="336989at2"/>
<dbReference type="Proteomes" id="UP000297918">
    <property type="component" value="Unassembled WGS sequence"/>
</dbReference>
<dbReference type="Proteomes" id="UP000297394">
    <property type="component" value="Unassembled WGS sequence"/>
</dbReference>
<proteinExistence type="predicted"/>
<evidence type="ECO:0000313" key="4">
    <source>
        <dbReference type="Proteomes" id="UP000297918"/>
    </source>
</evidence>
<protein>
    <recommendedName>
        <fullName evidence="5">Toxin-antitoxin system YwqK family antitoxin</fullName>
    </recommendedName>
</protein>
<dbReference type="AlphaFoldDB" id="A0A4R9IJ78"/>
<evidence type="ECO:0000313" key="1">
    <source>
        <dbReference type="EMBL" id="TGK88055.1"/>
    </source>
</evidence>
<dbReference type="EMBL" id="RQFL01000031">
    <property type="protein sequence ID" value="TGK88705.1"/>
    <property type="molecule type" value="Genomic_DNA"/>
</dbReference>
<keyword evidence="4" id="KW-1185">Reference proteome</keyword>
<comment type="caution">
    <text evidence="1">The sequence shown here is derived from an EMBL/GenBank/DDBJ whole genome shotgun (WGS) entry which is preliminary data.</text>
</comment>
<evidence type="ECO:0000313" key="2">
    <source>
        <dbReference type="EMBL" id="TGK88705.1"/>
    </source>
</evidence>
<organism evidence="1 3">
    <name type="scientific">Leptospira bourretii</name>
    <dbReference type="NCBI Taxonomy" id="2484962"/>
    <lineage>
        <taxon>Bacteria</taxon>
        <taxon>Pseudomonadati</taxon>
        <taxon>Spirochaetota</taxon>
        <taxon>Spirochaetia</taxon>
        <taxon>Leptospirales</taxon>
        <taxon>Leptospiraceae</taxon>
        <taxon>Leptospira</taxon>
    </lineage>
</organism>
<evidence type="ECO:0000313" key="3">
    <source>
        <dbReference type="Proteomes" id="UP000297394"/>
    </source>
</evidence>
<gene>
    <name evidence="1" type="ORF">EHQ23_04205</name>
    <name evidence="2" type="ORF">EHQ26_16730</name>
</gene>
<sequence>MELRGQFPINTRSIGSWILLSLIFHFSFVFCSGVRVNAEDKELSQDSNHFLLYQGKPLTGILIQRNPILSEIYETEYYKGVPHGRYTAKKENETLMEERNVRYGQKHGKQISYFENGNLRQKSEFDNGKPISESIDYFDNGQMATYQTFYDSGKPKITKKWNKRGQIYLNHVFLETGESFGRPGSKLCDPIPEGEKNLP</sequence>
<reference evidence="3 4" key="2">
    <citation type="journal article" date="2019" name="PLoS Negl. Trop. Dis.">
        <title>Revisiting the worldwide diversity of Leptospira species in the environment.</title>
        <authorList>
            <person name="Vincent A.T."/>
            <person name="Schiettekatte O."/>
            <person name="Bourhy P."/>
            <person name="Veyrier F.J."/>
            <person name="Picardeau M."/>
        </authorList>
    </citation>
    <scope>NUCLEOTIDE SEQUENCE [LARGE SCALE GENOMIC DNA]</scope>
    <source>
        <strain evidence="1 3">201800280</strain>
        <strain evidence="4">201800281</strain>
    </source>
</reference>
<evidence type="ECO:0008006" key="5">
    <source>
        <dbReference type="Google" id="ProtNLM"/>
    </source>
</evidence>
<name>A0A4R9IJ78_9LEPT</name>
<dbReference type="SUPFAM" id="SSF82185">
    <property type="entry name" value="Histone H3 K4-specific methyltransferase SET7/9 N-terminal domain"/>
    <property type="match status" value="1"/>
</dbReference>
<reference evidence="2" key="1">
    <citation type="submission" date="2018-10" db="EMBL/GenBank/DDBJ databases">
        <authorList>
            <person name="Vincent A.T."/>
            <person name="Schiettekatte O."/>
            <person name="Bourhy P."/>
            <person name="Veyrier F.J."/>
            <person name="Picardeau M."/>
        </authorList>
    </citation>
    <scope>NUCLEOTIDE SEQUENCE</scope>
    <source>
        <strain evidence="2">201800281</strain>
    </source>
</reference>
<dbReference type="EMBL" id="RQFM01000010">
    <property type="protein sequence ID" value="TGK88055.1"/>
    <property type="molecule type" value="Genomic_DNA"/>
</dbReference>
<dbReference type="Gene3D" id="2.20.110.10">
    <property type="entry name" value="Histone H3 K4-specific methyltransferase SET7/9 N-terminal domain"/>
    <property type="match status" value="1"/>
</dbReference>
<accession>A0A4R9IJ78</accession>